<sequence length="169" mass="19590">MFKILTDDRRIDVHGSQVEVNLMAGKQNILLILVGDGYLANVSLTGTPDCEFKALFKYKQLDEANDRRPLMVTALPQIRCLRLLSLELSSESSAFSLFLFDRFMLYCYLWKKRRNEEEEEVSRSTVPKQKKPVGRLPAWTEETDQDYAACPSKYTRKAICERFLQTPKL</sequence>
<organism evidence="1 2">
    <name type="scientific">Ditylenchus dipsaci</name>
    <dbReference type="NCBI Taxonomy" id="166011"/>
    <lineage>
        <taxon>Eukaryota</taxon>
        <taxon>Metazoa</taxon>
        <taxon>Ecdysozoa</taxon>
        <taxon>Nematoda</taxon>
        <taxon>Chromadorea</taxon>
        <taxon>Rhabditida</taxon>
        <taxon>Tylenchina</taxon>
        <taxon>Tylenchomorpha</taxon>
        <taxon>Sphaerularioidea</taxon>
        <taxon>Anguinidae</taxon>
        <taxon>Anguininae</taxon>
        <taxon>Ditylenchus</taxon>
    </lineage>
</organism>
<evidence type="ECO:0000313" key="1">
    <source>
        <dbReference type="Proteomes" id="UP000887574"/>
    </source>
</evidence>
<dbReference type="WBParaSite" id="jg26026">
    <property type="protein sequence ID" value="jg26026"/>
    <property type="gene ID" value="jg26026"/>
</dbReference>
<protein>
    <submittedName>
        <fullName evidence="2">Nucleoplasmin-like domain-containing protein</fullName>
    </submittedName>
</protein>
<dbReference type="Proteomes" id="UP000887574">
    <property type="component" value="Unplaced"/>
</dbReference>
<evidence type="ECO:0000313" key="2">
    <source>
        <dbReference type="WBParaSite" id="jg26026"/>
    </source>
</evidence>
<keyword evidence="1" id="KW-1185">Reference proteome</keyword>
<proteinExistence type="predicted"/>
<dbReference type="AlphaFoldDB" id="A0A915E486"/>
<accession>A0A915E486</accession>
<name>A0A915E486_9BILA</name>
<reference evidence="2" key="1">
    <citation type="submission" date="2022-11" db="UniProtKB">
        <authorList>
            <consortium name="WormBaseParasite"/>
        </authorList>
    </citation>
    <scope>IDENTIFICATION</scope>
</reference>